<name>A0ACB4V5M4_9GAMM</name>
<sequence length="625" mass="67741">MAKKPSLIRRLFRGIWRTILLFYALLLILTLVLIPVGVYFAFFSTPNVTVEQDTALVWAPSGDLVEQRNHGVGSLVGAVVSQPQPQSVVRDLIESLDRAADDGRIKLAFLKLDELGGAQPGQLQDLVAAIDRFKRSGKPVYAWAPSYDQAQYALASHADTIHMDPLGYVLLPGYGVYRNYYKDAIDKLGVEINVFRVGEYKSYVEPYTRNDMSPQARAANQSWMNSLWQTYRDEVSADRDFAADDINRYTETYADALVRAGGDAAAVARDAGLVDDVAPLSDIRAAVSDQVGTDETHGSFRQIHYVDYLNATDAEQTAPATESRIAVVVVEGGIVDGESVPGSAGGDTVARMIADARRDDHVAALLLRVNSPGGSVTASERIRREVELTRDAGKPVVVSMAGVAASGGYWISMNADQIWAEPATITGSIGIFGIVPTFAKPLNELGIHTDGIGTTPLSGALRLDQPLSEPVKAMLQAGVEHGYDQFVSRVANARDMQEDAVRKIAQGRVWSGIDAERIGLVDQLGGYLDAEQATAKLAGLGVDDYTLQPMQPPADWRAAIREFLSSNVQSAVVPAWLSEVTDAPALDWLRTGLNDPRHLYAHCFCALDGEAQSVSQASIPQKRVE</sequence>
<reference evidence="1 2" key="1">
    <citation type="journal article" date="2011" name="J. Bacteriol.">
        <title>Genome sequence of Salinisphaera shabanensis, a gammaproteobacterium from the harsh, variable environment of the brine-seawater interface of the Shaban Deep in the Red Sea.</title>
        <authorList>
            <person name="Antunes A."/>
            <person name="Alam I."/>
            <person name="Bajic V.B."/>
            <person name="Stingl U."/>
        </authorList>
    </citation>
    <scope>NUCLEOTIDE SEQUENCE [LARGE SCALE GENOMIC DNA]</scope>
    <source>
        <strain evidence="1 2">E1L3A</strain>
    </source>
</reference>
<dbReference type="EMBL" id="AFNV02000013">
    <property type="protein sequence ID" value="ERJ18959.1"/>
    <property type="molecule type" value="Genomic_DNA"/>
</dbReference>
<proteinExistence type="predicted"/>
<keyword evidence="1" id="KW-0378">Hydrolase</keyword>
<dbReference type="Proteomes" id="UP000006242">
    <property type="component" value="Unassembled WGS sequence"/>
</dbReference>
<keyword evidence="1" id="KW-0645">Protease</keyword>
<keyword evidence="2" id="KW-1185">Reference proteome</keyword>
<protein>
    <submittedName>
        <fullName evidence="1">Protease IV protein</fullName>
    </submittedName>
</protein>
<gene>
    <name evidence="1" type="ORF">SSPSH_002036</name>
</gene>
<accession>A0ACB4V5M4</accession>
<comment type="caution">
    <text evidence="1">The sequence shown here is derived from an EMBL/GenBank/DDBJ whole genome shotgun (WGS) entry which is preliminary data.</text>
</comment>
<reference evidence="1 2" key="2">
    <citation type="journal article" date="2013" name="PLoS ONE">
        <title>INDIGO - INtegrated Data Warehouse of MIcrobial GenOmes with Examples from the Red Sea Extremophiles.</title>
        <authorList>
            <person name="Alam I."/>
            <person name="Antunes A."/>
            <person name="Kamau A.A."/>
            <person name="Ba Alawi W."/>
            <person name="Kalkatawi M."/>
            <person name="Stingl U."/>
            <person name="Bajic V.B."/>
        </authorList>
    </citation>
    <scope>NUCLEOTIDE SEQUENCE [LARGE SCALE GENOMIC DNA]</scope>
    <source>
        <strain evidence="1 2">E1L3A</strain>
    </source>
</reference>
<evidence type="ECO:0000313" key="2">
    <source>
        <dbReference type="Proteomes" id="UP000006242"/>
    </source>
</evidence>
<organism evidence="1 2">
    <name type="scientific">Salinisphaera shabanensis E1L3A</name>
    <dbReference type="NCBI Taxonomy" id="1033802"/>
    <lineage>
        <taxon>Bacteria</taxon>
        <taxon>Pseudomonadati</taxon>
        <taxon>Pseudomonadota</taxon>
        <taxon>Gammaproteobacteria</taxon>
        <taxon>Salinisphaerales</taxon>
        <taxon>Salinisphaeraceae</taxon>
        <taxon>Salinisphaera</taxon>
    </lineage>
</organism>
<evidence type="ECO:0000313" key="1">
    <source>
        <dbReference type="EMBL" id="ERJ18959.1"/>
    </source>
</evidence>